<keyword evidence="6" id="KW-0378">Hydrolase</keyword>
<keyword evidence="4" id="KW-0645">Protease</keyword>
<comment type="similarity">
    <text evidence="3">Belongs to the peptidase M50B family.</text>
</comment>
<reference evidence="13 14" key="1">
    <citation type="submission" date="2017-09" db="EMBL/GenBank/DDBJ databases">
        <title>Bacterial strain isolated from the female urinary microbiota.</title>
        <authorList>
            <person name="Thomas-White K."/>
            <person name="Kumar N."/>
            <person name="Forster S."/>
            <person name="Putonti C."/>
            <person name="Lawley T."/>
            <person name="Wolfe A.J."/>
        </authorList>
    </citation>
    <scope>NUCLEOTIDE SEQUENCE [LARGE SCALE GENOMIC DNA]</scope>
    <source>
        <strain evidence="13 14">UMB0744</strain>
    </source>
</reference>
<comment type="caution">
    <text evidence="13">The sequence shown here is derived from an EMBL/GenBank/DDBJ whole genome shotgun (WGS) entry which is preliminary data.</text>
</comment>
<evidence type="ECO:0000256" key="7">
    <source>
        <dbReference type="ARBA" id="ARBA00022833"/>
    </source>
</evidence>
<dbReference type="EMBL" id="PNGC01000001">
    <property type="protein sequence ID" value="PMB90631.1"/>
    <property type="molecule type" value="Genomic_DNA"/>
</dbReference>
<dbReference type="Pfam" id="PF02163">
    <property type="entry name" value="Peptidase_M50"/>
    <property type="match status" value="1"/>
</dbReference>
<feature type="transmembrane region" description="Helical" evidence="11">
    <location>
        <begin position="143"/>
        <end position="170"/>
    </location>
</feature>
<organism evidence="13 14">
    <name type="scientific">Varibaculum cambriense</name>
    <dbReference type="NCBI Taxonomy" id="184870"/>
    <lineage>
        <taxon>Bacteria</taxon>
        <taxon>Bacillati</taxon>
        <taxon>Actinomycetota</taxon>
        <taxon>Actinomycetes</taxon>
        <taxon>Actinomycetales</taxon>
        <taxon>Actinomycetaceae</taxon>
        <taxon>Varibaculum</taxon>
    </lineage>
</organism>
<dbReference type="InterPro" id="IPR001478">
    <property type="entry name" value="PDZ"/>
</dbReference>
<name>A0ABX4UQT8_9ACTO</name>
<feature type="transmembrane region" description="Helical" evidence="11">
    <location>
        <begin position="342"/>
        <end position="362"/>
    </location>
</feature>
<dbReference type="PANTHER" id="PTHR42837">
    <property type="entry name" value="REGULATOR OF SIGMA-E PROTEASE RSEP"/>
    <property type="match status" value="1"/>
</dbReference>
<dbReference type="SMART" id="SM00228">
    <property type="entry name" value="PDZ"/>
    <property type="match status" value="1"/>
</dbReference>
<evidence type="ECO:0000256" key="8">
    <source>
        <dbReference type="ARBA" id="ARBA00022989"/>
    </source>
</evidence>
<evidence type="ECO:0000256" key="4">
    <source>
        <dbReference type="ARBA" id="ARBA00022670"/>
    </source>
</evidence>
<sequence length="431" mass="45796">MPMAFLLGIIILVIGLIISIGLHECGHLLPAKKFGALVPQFMIGFGPTLFSRKHGETEYGVKAFLLGGYCRILGMYGPGDPDQFGYKLDGKKLSVRQARALDAEQAEDLVPTWSQEARDASLSEIPLSQRQRAFYNLPVSRRLVVMFGGPVMNLFLSFVLMGIAMLGIGIATPTTTVDKAVCLKSGQVVDCAQEGAQPSPGAKAGIKPGDKLLAWDGKKINTWEDLRKYAGATHGDATVSVQRGGEVLDLQLSGVEGKAGLYARSVRQSTGLATYGQTMWQMFYQTGAVVLKLPVAVWDVGVAVFTDTPRDSSGIMSVLGVGRIAGEIGAAPATQITFADRAGGMLSLLASLNMALFVFNLIPLPPLDGGHIAGACWQGIKNSYARLRSRPAPGPIDAAKAVPLTYVVAGLLIAMTVLLMVADIVDPIRLP</sequence>
<dbReference type="Gene3D" id="2.30.42.10">
    <property type="match status" value="1"/>
</dbReference>
<feature type="transmembrane region" description="Helical" evidence="11">
    <location>
        <begin position="404"/>
        <end position="425"/>
    </location>
</feature>
<dbReference type="InterPro" id="IPR008915">
    <property type="entry name" value="Peptidase_M50"/>
</dbReference>
<evidence type="ECO:0000313" key="14">
    <source>
        <dbReference type="Proteomes" id="UP000243201"/>
    </source>
</evidence>
<evidence type="ECO:0000256" key="5">
    <source>
        <dbReference type="ARBA" id="ARBA00022692"/>
    </source>
</evidence>
<dbReference type="PANTHER" id="PTHR42837:SF2">
    <property type="entry name" value="MEMBRANE METALLOPROTEASE ARASP2, CHLOROPLASTIC-RELATED"/>
    <property type="match status" value="1"/>
</dbReference>
<keyword evidence="7" id="KW-0862">Zinc</keyword>
<keyword evidence="8 11" id="KW-1133">Transmembrane helix</keyword>
<dbReference type="SUPFAM" id="SSF50156">
    <property type="entry name" value="PDZ domain-like"/>
    <property type="match status" value="1"/>
</dbReference>
<evidence type="ECO:0000256" key="6">
    <source>
        <dbReference type="ARBA" id="ARBA00022801"/>
    </source>
</evidence>
<evidence type="ECO:0000313" key="13">
    <source>
        <dbReference type="EMBL" id="PMB90631.1"/>
    </source>
</evidence>
<evidence type="ECO:0000256" key="11">
    <source>
        <dbReference type="SAM" id="Phobius"/>
    </source>
</evidence>
<evidence type="ECO:0000256" key="10">
    <source>
        <dbReference type="ARBA" id="ARBA00023136"/>
    </source>
</evidence>
<evidence type="ECO:0000256" key="9">
    <source>
        <dbReference type="ARBA" id="ARBA00023049"/>
    </source>
</evidence>
<comment type="subcellular location">
    <subcellularLocation>
        <location evidence="2">Membrane</location>
        <topology evidence="2">Multi-pass membrane protein</topology>
    </subcellularLocation>
</comment>
<evidence type="ECO:0000256" key="1">
    <source>
        <dbReference type="ARBA" id="ARBA00001947"/>
    </source>
</evidence>
<evidence type="ECO:0000256" key="3">
    <source>
        <dbReference type="ARBA" id="ARBA00007931"/>
    </source>
</evidence>
<gene>
    <name evidence="13" type="ORF">CJ240_02560</name>
</gene>
<proteinExistence type="inferred from homology"/>
<dbReference type="CDD" id="cd05709">
    <property type="entry name" value="S2P-M50"/>
    <property type="match status" value="1"/>
</dbReference>
<comment type="cofactor">
    <cofactor evidence="1">
        <name>Zn(2+)</name>
        <dbReference type="ChEBI" id="CHEBI:29105"/>
    </cofactor>
</comment>
<evidence type="ECO:0000256" key="2">
    <source>
        <dbReference type="ARBA" id="ARBA00004141"/>
    </source>
</evidence>
<protein>
    <submittedName>
        <fullName evidence="13">PDZ domain-containing protein</fullName>
    </submittedName>
</protein>
<dbReference type="InterPro" id="IPR036034">
    <property type="entry name" value="PDZ_sf"/>
</dbReference>
<keyword evidence="10 11" id="KW-0472">Membrane</keyword>
<dbReference type="CDD" id="cd06163">
    <property type="entry name" value="S2P-M50_PDZ_RseP-like"/>
    <property type="match status" value="1"/>
</dbReference>
<keyword evidence="14" id="KW-1185">Reference proteome</keyword>
<feature type="domain" description="PDZ" evidence="12">
    <location>
        <begin position="164"/>
        <end position="245"/>
    </location>
</feature>
<keyword evidence="5 11" id="KW-0812">Transmembrane</keyword>
<dbReference type="InterPro" id="IPR004387">
    <property type="entry name" value="Pept_M50_Zn"/>
</dbReference>
<keyword evidence="9" id="KW-0482">Metalloprotease</keyword>
<dbReference type="Proteomes" id="UP000243201">
    <property type="component" value="Unassembled WGS sequence"/>
</dbReference>
<accession>A0ABX4UQT8</accession>
<evidence type="ECO:0000259" key="12">
    <source>
        <dbReference type="SMART" id="SM00228"/>
    </source>
</evidence>